<proteinExistence type="predicted"/>
<dbReference type="KEGG" id="scad:DN051_42515"/>
<reference evidence="2" key="1">
    <citation type="submission" date="2018-06" db="EMBL/GenBank/DDBJ databases">
        <authorList>
            <person name="Li K."/>
        </authorList>
    </citation>
    <scope>NUCLEOTIDE SEQUENCE [LARGE SCALE GENOMIC DNA]</scope>
    <source>
        <strain evidence="2">ZFG47</strain>
        <plasmid evidence="2">unnamed1</plasmid>
    </source>
</reference>
<dbReference type="Proteomes" id="UP000249616">
    <property type="component" value="Plasmid unnamed1"/>
</dbReference>
<dbReference type="Pfam" id="PF13516">
    <property type="entry name" value="LRR_6"/>
    <property type="match status" value="1"/>
</dbReference>
<evidence type="ECO:0000313" key="1">
    <source>
        <dbReference type="EMBL" id="AWW43257.1"/>
    </source>
</evidence>
<dbReference type="InterPro" id="IPR032675">
    <property type="entry name" value="LRR_dom_sf"/>
</dbReference>
<keyword evidence="2" id="KW-1185">Reference proteome</keyword>
<gene>
    <name evidence="1" type="ORF">DN051_42515</name>
</gene>
<geneLocation type="plasmid" evidence="1 2">
    <name>unnamed1</name>
</geneLocation>
<dbReference type="SUPFAM" id="SSF52047">
    <property type="entry name" value="RNI-like"/>
    <property type="match status" value="1"/>
</dbReference>
<dbReference type="InterPro" id="IPR047722">
    <property type="entry name" value="STM4015-like"/>
</dbReference>
<dbReference type="AlphaFoldDB" id="A0A2Z4JE49"/>
<name>A0A2Z4JE49_9ACTN</name>
<dbReference type="EMBL" id="CP030074">
    <property type="protein sequence ID" value="AWW43257.1"/>
    <property type="molecule type" value="Genomic_DNA"/>
</dbReference>
<sequence>MSNAERPAEWGGLPTFEFPLLEEDLPESLPAADAVAWRITVEGYYDVDLGQWAATFARFAEVVDLSQVRALIVGIWPQAAIPDNNKPNTEAIDTLVAAADRLPALRALFIGDMTWDECEISWIVNSDVTPLLRAFPRLEEFGVRGGGSLAFPAESHSVLRRLVIETGALSREVVRGVGESDLPALEDLDIWLGDPEYGADTEVSDLEPFMTGVRLPALRRLALRNSAIQDEIAAAFASAPVVARLTELNLSLGTLGDEGATALLDGQPLTHLAKLDLHHHYISAPVAERIRETLTAQGVAVDLSEGPDDRGDDYDDEEDGRYVAVAE</sequence>
<keyword evidence="1" id="KW-0614">Plasmid</keyword>
<dbReference type="Gene3D" id="3.80.10.10">
    <property type="entry name" value="Ribonuclease Inhibitor"/>
    <property type="match status" value="1"/>
</dbReference>
<accession>A0A2Z4JE49</accession>
<dbReference type="NCBIfam" id="NF038076">
    <property type="entry name" value="fam_STM4015"/>
    <property type="match status" value="1"/>
</dbReference>
<dbReference type="InterPro" id="IPR001611">
    <property type="entry name" value="Leu-rich_rpt"/>
</dbReference>
<dbReference type="RefSeq" id="WP_112443100.1">
    <property type="nucleotide sequence ID" value="NZ_CP030074.1"/>
</dbReference>
<organism evidence="1 2">
    <name type="scientific">Streptomyces cadmiisoli</name>
    <dbReference type="NCBI Taxonomy" id="2184053"/>
    <lineage>
        <taxon>Bacteria</taxon>
        <taxon>Bacillati</taxon>
        <taxon>Actinomycetota</taxon>
        <taxon>Actinomycetes</taxon>
        <taxon>Kitasatosporales</taxon>
        <taxon>Streptomycetaceae</taxon>
        <taxon>Streptomyces</taxon>
        <taxon>Streptomyces aurantiacus group</taxon>
    </lineage>
</organism>
<evidence type="ECO:0000313" key="2">
    <source>
        <dbReference type="Proteomes" id="UP000249616"/>
    </source>
</evidence>
<protein>
    <submittedName>
        <fullName evidence="1">Leucine-rich repeat domain-containing protein</fullName>
    </submittedName>
</protein>